<feature type="compositionally biased region" description="Gly residues" evidence="1">
    <location>
        <begin position="467"/>
        <end position="477"/>
    </location>
</feature>
<evidence type="ECO:0000313" key="4">
    <source>
        <dbReference type="Proteomes" id="UP000019184"/>
    </source>
</evidence>
<evidence type="ECO:0000313" key="3">
    <source>
        <dbReference type="EMBL" id="CDH47570.1"/>
    </source>
</evidence>
<keyword evidence="4" id="KW-1185">Reference proteome</keyword>
<reference evidence="3 4" key="1">
    <citation type="journal article" date="2014" name="ISME J.">
        <title>Candidatus Competibacter-lineage genomes retrieved from metagenomes reveal functional metabolic diversity.</title>
        <authorList>
            <person name="McIlroy S.J."/>
            <person name="Albertsen M."/>
            <person name="Andresen E.K."/>
            <person name="Saunders A.M."/>
            <person name="Kristiansen R."/>
            <person name="Stokholm-Bjerregaard M."/>
            <person name="Nielsen K.L."/>
            <person name="Nielsen P.H."/>
        </authorList>
    </citation>
    <scope>NUCLEOTIDE SEQUENCE [LARGE SCALE GENOMIC DNA]</scope>
    <source>
        <strain evidence="3 4">Run_B_J11</strain>
    </source>
</reference>
<protein>
    <recommendedName>
        <fullName evidence="5">PEP-CTERM protein-sorting domain-containing protein</fullName>
    </recommendedName>
</protein>
<proteinExistence type="predicted"/>
<name>A0A7U7GGN2_9GAMM</name>
<organism evidence="3 4">
    <name type="scientific">Candidatus Contendobacter odensis Run_B_J11</name>
    <dbReference type="NCBI Taxonomy" id="1400861"/>
    <lineage>
        <taxon>Bacteria</taxon>
        <taxon>Pseudomonadati</taxon>
        <taxon>Pseudomonadota</taxon>
        <taxon>Gammaproteobacteria</taxon>
        <taxon>Candidatus Competibacteraceae</taxon>
        <taxon>Candidatus Contendibacter</taxon>
    </lineage>
</organism>
<keyword evidence="2" id="KW-0732">Signal</keyword>
<dbReference type="EMBL" id="CBTK010000303">
    <property type="protein sequence ID" value="CDH47570.1"/>
    <property type="molecule type" value="Genomic_DNA"/>
</dbReference>
<feature type="region of interest" description="Disordered" evidence="1">
    <location>
        <begin position="456"/>
        <end position="483"/>
    </location>
</feature>
<evidence type="ECO:0000256" key="1">
    <source>
        <dbReference type="SAM" id="MobiDB-lite"/>
    </source>
</evidence>
<dbReference type="Proteomes" id="UP000019184">
    <property type="component" value="Unassembled WGS sequence"/>
</dbReference>
<feature type="signal peptide" evidence="2">
    <location>
        <begin position="1"/>
        <end position="22"/>
    </location>
</feature>
<evidence type="ECO:0008006" key="5">
    <source>
        <dbReference type="Google" id="ProtNLM"/>
    </source>
</evidence>
<feature type="chain" id="PRO_5030672254" description="PEP-CTERM protein-sorting domain-containing protein" evidence="2">
    <location>
        <begin position="23"/>
        <end position="509"/>
    </location>
</feature>
<evidence type="ECO:0000256" key="2">
    <source>
        <dbReference type="SAM" id="SignalP"/>
    </source>
</evidence>
<sequence>MKKYSLFVVATLASIFAPSLYAYPSYPYPYEYKGASATGPWQYSADGGASAGFAVPAGNIKNGELIGYSAGVTLPWKVSWDVQASIKTGEYAGRVNETYKFSAFGESQQLDRQIWWRCDHYEICGGSTGTNLPLPNPPIVGVASSNVPSFESYRSRGLVSQYESAITPFLGGTTATFSVESKKSNDKGKVVSFSNASTYTGGGGYQFRPWTTYDVLSGTTNPYIATVNGHTGNTVVVDPTPWFGFTVKEAANLSGYDHFNWFSKIVQLGIGQVPGTGNPEIFRPGTPDLTRVNTLFGRNFGPDPGIGCYSSIFDKCPDGLITDLSPLVYDENLGLLDGRLALKWDDNKANWGLRFTDSPNLVFKGLQAVYETTLVGVRSKGADNPADYDEFTGSTFRWSYTQLGDSPPPELPFGGDGTVQPILFNTDPTKAGIGRIDLLGFGSFADYGLTVTGDIPNNDPIPFPESGGNGNNPGTGSGQSVNEPGALTLFLTGIVSLAFAARRRTRRST</sequence>
<accession>A0A7U7GGN2</accession>
<comment type="caution">
    <text evidence="3">The sequence shown here is derived from an EMBL/GenBank/DDBJ whole genome shotgun (WGS) entry which is preliminary data.</text>
</comment>
<dbReference type="AlphaFoldDB" id="A0A7U7GGN2"/>
<dbReference type="RefSeq" id="WP_154725057.1">
    <property type="nucleotide sequence ID" value="NZ_CBTK010000303.1"/>
</dbReference>
<gene>
    <name evidence="3" type="ORF">BN874_840033</name>
</gene>